<proteinExistence type="predicted"/>
<feature type="compositionally biased region" description="Polar residues" evidence="1">
    <location>
        <begin position="22"/>
        <end position="32"/>
    </location>
</feature>
<gene>
    <name evidence="2" type="ORF">JR316_002601</name>
</gene>
<feature type="region of interest" description="Disordered" evidence="1">
    <location>
        <begin position="75"/>
        <end position="100"/>
    </location>
</feature>
<dbReference type="EMBL" id="JAFIQS010000002">
    <property type="protein sequence ID" value="KAG5173096.1"/>
    <property type="molecule type" value="Genomic_DNA"/>
</dbReference>
<feature type="region of interest" description="Disordered" evidence="1">
    <location>
        <begin position="1"/>
        <end position="38"/>
    </location>
</feature>
<accession>A0A8H7Y3T6</accession>
<name>A0A8H7Y3T6_PSICU</name>
<protein>
    <submittedName>
        <fullName evidence="2">Uncharacterized protein</fullName>
    </submittedName>
</protein>
<reference evidence="2" key="1">
    <citation type="submission" date="2021-02" db="EMBL/GenBank/DDBJ databases">
        <title>Psilocybe cubensis genome.</title>
        <authorList>
            <person name="Mckernan K.J."/>
            <person name="Crawford S."/>
            <person name="Trippe A."/>
            <person name="Kane L.T."/>
            <person name="Mclaughlin S."/>
        </authorList>
    </citation>
    <scope>NUCLEOTIDE SEQUENCE [LARGE SCALE GENOMIC DNA]</scope>
    <source>
        <strain evidence="2">MGC-MH-2018</strain>
    </source>
</reference>
<dbReference type="AlphaFoldDB" id="A0A8H7Y3T6"/>
<sequence length="229" mass="24549">MLRPEPTEELIAETKADGMVPISTQKPKLQNDTDSEDEGEHVISAFGDISLSNIDFLPGPPSGLSPTPKPCRGIISNDVMDQQPPAPTLRRKRPLGPVKASMRKKEPTFEMMVQEMQKSRRISRPSDIPSNGNGSLLTDLKNFGPEAVIARVDAVISSAGSHEGVQNNAPPKTSLTAKACAGVPDENGVGPVVAANQPKKNGLRGNAKLPKRLPIPRWDVDNESVNHGC</sequence>
<organism evidence="2">
    <name type="scientific">Psilocybe cubensis</name>
    <name type="common">Psychedelic mushroom</name>
    <name type="synonym">Stropharia cubensis</name>
    <dbReference type="NCBI Taxonomy" id="181762"/>
    <lineage>
        <taxon>Eukaryota</taxon>
        <taxon>Fungi</taxon>
        <taxon>Dikarya</taxon>
        <taxon>Basidiomycota</taxon>
        <taxon>Agaricomycotina</taxon>
        <taxon>Agaricomycetes</taxon>
        <taxon>Agaricomycetidae</taxon>
        <taxon>Agaricales</taxon>
        <taxon>Agaricineae</taxon>
        <taxon>Strophariaceae</taxon>
        <taxon>Psilocybe</taxon>
    </lineage>
</organism>
<evidence type="ECO:0000313" key="2">
    <source>
        <dbReference type="EMBL" id="KAG5173096.1"/>
    </source>
</evidence>
<dbReference type="OrthoDB" id="2933743at2759"/>
<evidence type="ECO:0000256" key="1">
    <source>
        <dbReference type="SAM" id="MobiDB-lite"/>
    </source>
</evidence>
<comment type="caution">
    <text evidence="2">The sequence shown here is derived from an EMBL/GenBank/DDBJ whole genome shotgun (WGS) entry which is preliminary data.</text>
</comment>